<dbReference type="Proteomes" id="UP000807353">
    <property type="component" value="Unassembled WGS sequence"/>
</dbReference>
<dbReference type="InterPro" id="IPR045339">
    <property type="entry name" value="DUF6534"/>
</dbReference>
<keyword evidence="1" id="KW-0812">Transmembrane</keyword>
<dbReference type="PANTHER" id="PTHR40465:SF1">
    <property type="entry name" value="DUF6534 DOMAIN-CONTAINING PROTEIN"/>
    <property type="match status" value="1"/>
</dbReference>
<name>A0A9P6CCJ9_9AGAR</name>
<dbReference type="OrthoDB" id="2929525at2759"/>
<feature type="transmembrane region" description="Helical" evidence="1">
    <location>
        <begin position="89"/>
        <end position="109"/>
    </location>
</feature>
<evidence type="ECO:0000313" key="4">
    <source>
        <dbReference type="Proteomes" id="UP000807353"/>
    </source>
</evidence>
<evidence type="ECO:0000313" key="3">
    <source>
        <dbReference type="EMBL" id="KAF9457210.1"/>
    </source>
</evidence>
<proteinExistence type="predicted"/>
<gene>
    <name evidence="3" type="ORF">BDZ94DRAFT_1302053</name>
</gene>
<feature type="transmembrane region" description="Helical" evidence="1">
    <location>
        <begin position="121"/>
        <end position="141"/>
    </location>
</feature>
<dbReference type="EMBL" id="MU150382">
    <property type="protein sequence ID" value="KAF9457210.1"/>
    <property type="molecule type" value="Genomic_DNA"/>
</dbReference>
<dbReference type="Pfam" id="PF20152">
    <property type="entry name" value="DUF6534"/>
    <property type="match status" value="1"/>
</dbReference>
<protein>
    <recommendedName>
        <fullName evidence="2">DUF6534 domain-containing protein</fullName>
    </recommendedName>
</protein>
<accession>A0A9P6CCJ9</accession>
<feature type="transmembrane region" description="Helical" evidence="1">
    <location>
        <begin position="16"/>
        <end position="39"/>
    </location>
</feature>
<feature type="transmembrane region" description="Helical" evidence="1">
    <location>
        <begin position="51"/>
        <end position="77"/>
    </location>
</feature>
<feature type="transmembrane region" description="Helical" evidence="1">
    <location>
        <begin position="161"/>
        <end position="186"/>
    </location>
</feature>
<feature type="domain" description="DUF6534" evidence="2">
    <location>
        <begin position="173"/>
        <end position="252"/>
    </location>
</feature>
<sequence>MEVSAFNLLSSDNLGALVMGLSISLVLCGIAILQSYLFYQCSDNDPLFLKIWALAILVLELTHSSLIISVVYFYVVFLKGNTPHGPNSYLIATSVIPEVLVTALVQAYFALRIYRLSQTMYVSVLCWSLSLLRLGGGLVLVVEGFIDVSRVPNTITLTTEFGWLITLVFAVGASVDVLTAACLCYYLKRLTPSEPLKSTSDLVNRIILRVIQTGTVTSFVFWCIKVFDTLQFHIKPHAVYSNSFFALLNMRRGFQTGRFLEVSVSGVQFHENVARLELDGPRIACSQESSDKVLGPEMPRIRSQKLDGLPDVRTLSPSTVPGIHSDRYAGACTL</sequence>
<comment type="caution">
    <text evidence="3">The sequence shown here is derived from an EMBL/GenBank/DDBJ whole genome shotgun (WGS) entry which is preliminary data.</text>
</comment>
<organism evidence="3 4">
    <name type="scientific">Collybia nuda</name>
    <dbReference type="NCBI Taxonomy" id="64659"/>
    <lineage>
        <taxon>Eukaryota</taxon>
        <taxon>Fungi</taxon>
        <taxon>Dikarya</taxon>
        <taxon>Basidiomycota</taxon>
        <taxon>Agaricomycotina</taxon>
        <taxon>Agaricomycetes</taxon>
        <taxon>Agaricomycetidae</taxon>
        <taxon>Agaricales</taxon>
        <taxon>Tricholomatineae</taxon>
        <taxon>Clitocybaceae</taxon>
        <taxon>Collybia</taxon>
    </lineage>
</organism>
<keyword evidence="1" id="KW-1133">Transmembrane helix</keyword>
<dbReference type="PANTHER" id="PTHR40465">
    <property type="entry name" value="CHROMOSOME 1, WHOLE GENOME SHOTGUN SEQUENCE"/>
    <property type="match status" value="1"/>
</dbReference>
<reference evidence="3" key="1">
    <citation type="submission" date="2020-11" db="EMBL/GenBank/DDBJ databases">
        <authorList>
            <consortium name="DOE Joint Genome Institute"/>
            <person name="Ahrendt S."/>
            <person name="Riley R."/>
            <person name="Andreopoulos W."/>
            <person name="Labutti K."/>
            <person name="Pangilinan J."/>
            <person name="Ruiz-Duenas F.J."/>
            <person name="Barrasa J.M."/>
            <person name="Sanchez-Garcia M."/>
            <person name="Camarero S."/>
            <person name="Miyauchi S."/>
            <person name="Serrano A."/>
            <person name="Linde D."/>
            <person name="Babiker R."/>
            <person name="Drula E."/>
            <person name="Ayuso-Fernandez I."/>
            <person name="Pacheco R."/>
            <person name="Padilla G."/>
            <person name="Ferreira P."/>
            <person name="Barriuso J."/>
            <person name="Kellner H."/>
            <person name="Castanera R."/>
            <person name="Alfaro M."/>
            <person name="Ramirez L."/>
            <person name="Pisabarro A.G."/>
            <person name="Kuo A."/>
            <person name="Tritt A."/>
            <person name="Lipzen A."/>
            <person name="He G."/>
            <person name="Yan M."/>
            <person name="Ng V."/>
            <person name="Cullen D."/>
            <person name="Martin F."/>
            <person name="Rosso M.-N."/>
            <person name="Henrissat B."/>
            <person name="Hibbett D."/>
            <person name="Martinez A.T."/>
            <person name="Grigoriev I.V."/>
        </authorList>
    </citation>
    <scope>NUCLEOTIDE SEQUENCE</scope>
    <source>
        <strain evidence="3">CBS 247.69</strain>
    </source>
</reference>
<keyword evidence="1" id="KW-0472">Membrane</keyword>
<dbReference type="AlphaFoldDB" id="A0A9P6CCJ9"/>
<evidence type="ECO:0000256" key="1">
    <source>
        <dbReference type="SAM" id="Phobius"/>
    </source>
</evidence>
<keyword evidence="4" id="KW-1185">Reference proteome</keyword>
<evidence type="ECO:0000259" key="2">
    <source>
        <dbReference type="Pfam" id="PF20152"/>
    </source>
</evidence>